<keyword evidence="3" id="KW-1185">Reference proteome</keyword>
<accession>A0ABP4YV72</accession>
<evidence type="ECO:0000256" key="1">
    <source>
        <dbReference type="SAM" id="Phobius"/>
    </source>
</evidence>
<dbReference type="EMBL" id="BAAALT010000213">
    <property type="protein sequence ID" value="GAA1824753.1"/>
    <property type="molecule type" value="Genomic_DNA"/>
</dbReference>
<reference evidence="3" key="1">
    <citation type="journal article" date="2019" name="Int. J. Syst. Evol. Microbiol.">
        <title>The Global Catalogue of Microorganisms (GCM) 10K type strain sequencing project: providing services to taxonomists for standard genome sequencing and annotation.</title>
        <authorList>
            <consortium name="The Broad Institute Genomics Platform"/>
            <consortium name="The Broad Institute Genome Sequencing Center for Infectious Disease"/>
            <person name="Wu L."/>
            <person name="Ma J."/>
        </authorList>
    </citation>
    <scope>NUCLEOTIDE SEQUENCE [LARGE SCALE GENOMIC DNA]</scope>
    <source>
        <strain evidence="3">JCM 13250</strain>
    </source>
</reference>
<proteinExistence type="predicted"/>
<gene>
    <name evidence="2" type="ORF">GCM10009682_51150</name>
</gene>
<protein>
    <recommendedName>
        <fullName evidence="4">Insulinase family protein</fullName>
    </recommendedName>
</protein>
<dbReference type="Gene3D" id="3.30.830.10">
    <property type="entry name" value="Metalloenzyme, LuxS/M16 peptidase-like"/>
    <property type="match status" value="2"/>
</dbReference>
<dbReference type="Proteomes" id="UP001500218">
    <property type="component" value="Unassembled WGS sequence"/>
</dbReference>
<feature type="transmembrane region" description="Helical" evidence="1">
    <location>
        <begin position="515"/>
        <end position="536"/>
    </location>
</feature>
<keyword evidence="1" id="KW-0812">Transmembrane</keyword>
<evidence type="ECO:0008006" key="4">
    <source>
        <dbReference type="Google" id="ProtNLM"/>
    </source>
</evidence>
<sequence>MIIESLTSGIPTLFVKADGPMRAGLTFRVGIADETLPLRGITHLVEHLALFQHGAADHHYNGSTDATATHFHMQGTEEQVVRFLNGVCASLRDLPMWRLTAEKEILATEAVTRNSSGSLGEVLAVERHGAATFGLGGYPEWGLPAIAGDDVRDWVRTWFNRDNVILWIAGAGVPSGLELELPEGQRRPLPPAVQVLPATPAYVNVGMNAVAAQALVPRGPAARVYAEVLERTLFGQMRQDAALSYTVATAYETWGGGDASVVAVADTLVKNQRVAVDQFVTTLNAMSVGVGQADVDGAVARLSDALAEAERSAKWLPRLAVDVLCGHPVTDLSVQREALAAVTAAQVTEIAGRAWRTLLVAVPHGHLMERAGFEETPQFSRFAVLGTRHRSYYPDASLVIADDGVTVESRGGPRTVLFDACSGVLAWPDGGRHLVGRDGIQVRIEPTLYVAGVKAVAALDARLPTGLTIAMPTRAADEIPTVRRLTVWRIRARRLGAAARRGLQRLRQAWWNRGAYLNYAVPAVLVVLLGLCVAAFVNEPSILFGVWAVMLSAVLWIRRTTLGRW</sequence>
<evidence type="ECO:0000313" key="2">
    <source>
        <dbReference type="EMBL" id="GAA1824753.1"/>
    </source>
</evidence>
<evidence type="ECO:0000313" key="3">
    <source>
        <dbReference type="Proteomes" id="UP001500218"/>
    </source>
</evidence>
<feature type="transmembrane region" description="Helical" evidence="1">
    <location>
        <begin position="542"/>
        <end position="558"/>
    </location>
</feature>
<dbReference type="SUPFAM" id="SSF63411">
    <property type="entry name" value="LuxS/MPP-like metallohydrolase"/>
    <property type="match status" value="2"/>
</dbReference>
<dbReference type="InterPro" id="IPR011249">
    <property type="entry name" value="Metalloenz_LuxS/M16"/>
</dbReference>
<keyword evidence="1" id="KW-0472">Membrane</keyword>
<keyword evidence="1" id="KW-1133">Transmembrane helix</keyword>
<name>A0ABP4YV72_9ACTN</name>
<comment type="caution">
    <text evidence="2">The sequence shown here is derived from an EMBL/GenBank/DDBJ whole genome shotgun (WGS) entry which is preliminary data.</text>
</comment>
<organism evidence="2 3">
    <name type="scientific">Luedemannella flava</name>
    <dbReference type="NCBI Taxonomy" id="349316"/>
    <lineage>
        <taxon>Bacteria</taxon>
        <taxon>Bacillati</taxon>
        <taxon>Actinomycetota</taxon>
        <taxon>Actinomycetes</taxon>
        <taxon>Micromonosporales</taxon>
        <taxon>Micromonosporaceae</taxon>
        <taxon>Luedemannella</taxon>
    </lineage>
</organism>